<reference evidence="1" key="1">
    <citation type="submission" date="2023-02" db="EMBL/GenBank/DDBJ databases">
        <title>Colletotrichum kahawae CIFC_Que2 genome sequencing and assembly.</title>
        <authorList>
            <person name="Baroncelli R."/>
        </authorList>
    </citation>
    <scope>NUCLEOTIDE SEQUENCE</scope>
    <source>
        <strain evidence="1">CIFC_Que2</strain>
    </source>
</reference>
<name>A0AAE0D1Z7_COLKA</name>
<organism evidence="1 2">
    <name type="scientific">Colletotrichum kahawae</name>
    <name type="common">Coffee berry disease fungus</name>
    <dbReference type="NCBI Taxonomy" id="34407"/>
    <lineage>
        <taxon>Eukaryota</taxon>
        <taxon>Fungi</taxon>
        <taxon>Dikarya</taxon>
        <taxon>Ascomycota</taxon>
        <taxon>Pezizomycotina</taxon>
        <taxon>Sordariomycetes</taxon>
        <taxon>Hypocreomycetidae</taxon>
        <taxon>Glomerellales</taxon>
        <taxon>Glomerellaceae</taxon>
        <taxon>Colletotrichum</taxon>
        <taxon>Colletotrichum gloeosporioides species complex</taxon>
    </lineage>
</organism>
<dbReference type="Proteomes" id="UP001281614">
    <property type="component" value="Unassembled WGS sequence"/>
</dbReference>
<gene>
    <name evidence="1" type="ORF">CKAH01_18425</name>
</gene>
<comment type="caution">
    <text evidence="1">The sequence shown here is derived from an EMBL/GenBank/DDBJ whole genome shotgun (WGS) entry which is preliminary data.</text>
</comment>
<keyword evidence="2" id="KW-1185">Reference proteome</keyword>
<evidence type="ECO:0000313" key="1">
    <source>
        <dbReference type="EMBL" id="KAK2742883.1"/>
    </source>
</evidence>
<protein>
    <submittedName>
        <fullName evidence="1">Uncharacterized protein</fullName>
    </submittedName>
</protein>
<sequence length="52" mass="5424">MRAGEHAVVCRHDRPSCPGLRAGWVGGYSVSSSTSAIVELGGLLTTVFFNSS</sequence>
<accession>A0AAE0D1Z7</accession>
<dbReference type="EMBL" id="VYYT01000324">
    <property type="protein sequence ID" value="KAK2742883.1"/>
    <property type="molecule type" value="Genomic_DNA"/>
</dbReference>
<evidence type="ECO:0000313" key="2">
    <source>
        <dbReference type="Proteomes" id="UP001281614"/>
    </source>
</evidence>
<dbReference type="AlphaFoldDB" id="A0AAE0D1Z7"/>
<proteinExistence type="predicted"/>